<feature type="transmembrane region" description="Helical" evidence="2">
    <location>
        <begin position="76"/>
        <end position="96"/>
    </location>
</feature>
<sequence length="302" mass="31484">MTEHNSHPHPPQLLWIRWAVRTALALGVAASVAANVLHAHPSPISQAIAAWPPVALLLTVELIARVPVHRRLLAAARVLAAAAIAVIAAYVSYWHMVEVVAEYGETGAVPYLLPLSVDGLIVVASVSLVEITGRIRSAGHDITTRGITAAHPAAGQDGRAPLSHVPASHLAGTPTTPGGTIDRQTPPASAEPSGGQRPRMNVDSTRGGLHDPNGAPDDGEAGRDQGGQVPEETAQAVAFWLALDPTLRPADVAKRIGRTPRTVRRHWPDTAASRSTGTTPASAKETGTPVRDAQALPTSEVA</sequence>
<feature type="compositionally biased region" description="Polar residues" evidence="1">
    <location>
        <begin position="173"/>
        <end position="187"/>
    </location>
</feature>
<reference evidence="3 4" key="1">
    <citation type="submission" date="2024-09" db="EMBL/GenBank/DDBJ databases">
        <authorList>
            <person name="Sun Q."/>
            <person name="Mori K."/>
        </authorList>
    </citation>
    <scope>NUCLEOTIDE SEQUENCE [LARGE SCALE GENOMIC DNA]</scope>
    <source>
        <strain evidence="3 4">TBRC 3947</strain>
    </source>
</reference>
<accession>A0ABV6MA21</accession>
<dbReference type="RefSeq" id="WP_377255609.1">
    <property type="nucleotide sequence ID" value="NZ_JBHLUH010000059.1"/>
</dbReference>
<feature type="transmembrane region" description="Helical" evidence="2">
    <location>
        <begin position="18"/>
        <end position="38"/>
    </location>
</feature>
<keyword evidence="4" id="KW-1185">Reference proteome</keyword>
<feature type="region of interest" description="Disordered" evidence="1">
    <location>
        <begin position="261"/>
        <end position="302"/>
    </location>
</feature>
<keyword evidence="2" id="KW-0472">Membrane</keyword>
<feature type="compositionally biased region" description="Polar residues" evidence="1">
    <location>
        <begin position="272"/>
        <end position="281"/>
    </location>
</feature>
<evidence type="ECO:0000256" key="1">
    <source>
        <dbReference type="SAM" id="MobiDB-lite"/>
    </source>
</evidence>
<feature type="transmembrane region" description="Helical" evidence="2">
    <location>
        <begin position="108"/>
        <end position="129"/>
    </location>
</feature>
<dbReference type="EMBL" id="JBHLUH010000059">
    <property type="protein sequence ID" value="MFC0531344.1"/>
    <property type="molecule type" value="Genomic_DNA"/>
</dbReference>
<gene>
    <name evidence="3" type="ORF">ACFFIA_27240</name>
</gene>
<proteinExistence type="predicted"/>
<name>A0ABV6MA21_9ACTN</name>
<organism evidence="3 4">
    <name type="scientific">Phytohabitans kaempferiae</name>
    <dbReference type="NCBI Taxonomy" id="1620943"/>
    <lineage>
        <taxon>Bacteria</taxon>
        <taxon>Bacillati</taxon>
        <taxon>Actinomycetota</taxon>
        <taxon>Actinomycetes</taxon>
        <taxon>Micromonosporales</taxon>
        <taxon>Micromonosporaceae</taxon>
    </lineage>
</organism>
<keyword evidence="2" id="KW-0812">Transmembrane</keyword>
<protein>
    <submittedName>
        <fullName evidence="3">DUF2637 domain-containing protein</fullName>
    </submittedName>
</protein>
<evidence type="ECO:0000313" key="4">
    <source>
        <dbReference type="Proteomes" id="UP001589867"/>
    </source>
</evidence>
<keyword evidence="2" id="KW-1133">Transmembrane helix</keyword>
<evidence type="ECO:0000313" key="3">
    <source>
        <dbReference type="EMBL" id="MFC0531344.1"/>
    </source>
</evidence>
<evidence type="ECO:0000256" key="2">
    <source>
        <dbReference type="SAM" id="Phobius"/>
    </source>
</evidence>
<dbReference type="Proteomes" id="UP001589867">
    <property type="component" value="Unassembled WGS sequence"/>
</dbReference>
<dbReference type="InterPro" id="IPR021235">
    <property type="entry name" value="DUF2637"/>
</dbReference>
<dbReference type="Pfam" id="PF10935">
    <property type="entry name" value="DUF2637"/>
    <property type="match status" value="1"/>
</dbReference>
<feature type="region of interest" description="Disordered" evidence="1">
    <location>
        <begin position="152"/>
        <end position="229"/>
    </location>
</feature>
<comment type="caution">
    <text evidence="3">The sequence shown here is derived from an EMBL/GenBank/DDBJ whole genome shotgun (WGS) entry which is preliminary data.</text>
</comment>